<evidence type="ECO:0000313" key="2">
    <source>
        <dbReference type="Proteomes" id="UP000830326"/>
    </source>
</evidence>
<sequence>MAQLIKLQDYISRYETNMYQYPSKYIRLKQENWTKIKQLWEQGELQGREKKKEIPLEEDRKDKPWLRFLRKRQVEHHVEAIEEEAWTPTTMLELKQYFLDGLLPFQIKWATTTLQKKSFVDGSIHEDENLKLFLQRLPDTFLVMYHPIVEIKTVPVEAEVILIGPHEIEIISVLDVPDVTTIYPSSESSWHVEKRGIRTKMFSPMHGLKRTETFVKSVLRSYDLDFPFRKVVLAPSHSFDGPKASYLTSYIDKASYTGWLEEKRKLSSPLKHNQLKVADLLIRHTKTLAVKRPEWELDDSKNQL</sequence>
<dbReference type="Proteomes" id="UP000830326">
    <property type="component" value="Chromosome"/>
</dbReference>
<organism evidence="1 2">
    <name type="scientific">Halobacillus amylolyticus</name>
    <dbReference type="NCBI Taxonomy" id="2932259"/>
    <lineage>
        <taxon>Bacteria</taxon>
        <taxon>Bacillati</taxon>
        <taxon>Bacillota</taxon>
        <taxon>Bacilli</taxon>
        <taxon>Bacillales</taxon>
        <taxon>Bacillaceae</taxon>
        <taxon>Halobacillus</taxon>
    </lineage>
</organism>
<reference evidence="1" key="1">
    <citation type="submission" date="2022-04" db="EMBL/GenBank/DDBJ databases">
        <title>Halobacillus sp. isolated from saltern.</title>
        <authorList>
            <person name="Won M."/>
            <person name="Lee C.-M."/>
            <person name="Woen H.-Y."/>
            <person name="Kwon S.-W."/>
        </authorList>
    </citation>
    <scope>NUCLEOTIDE SEQUENCE</scope>
    <source>
        <strain evidence="1">SSHM10-5</strain>
    </source>
</reference>
<dbReference type="EMBL" id="CP095075">
    <property type="protein sequence ID" value="UOR11880.1"/>
    <property type="molecule type" value="Genomic_DNA"/>
</dbReference>
<dbReference type="RefSeq" id="WP_245032271.1">
    <property type="nucleotide sequence ID" value="NZ_CP095075.1"/>
</dbReference>
<name>A0ABY4HDA3_9BACI</name>
<gene>
    <name evidence="1" type="ORF">MUO15_20380</name>
</gene>
<evidence type="ECO:0000313" key="1">
    <source>
        <dbReference type="EMBL" id="UOR11880.1"/>
    </source>
</evidence>
<keyword evidence="2" id="KW-1185">Reference proteome</keyword>
<accession>A0ABY4HDA3</accession>
<protein>
    <submittedName>
        <fullName evidence="1">NERD domain-containing protein</fullName>
    </submittedName>
</protein>
<proteinExistence type="predicted"/>